<evidence type="ECO:0000256" key="8">
    <source>
        <dbReference type="ARBA" id="ARBA00022679"/>
    </source>
</evidence>
<proteinExistence type="inferred from homology"/>
<keyword evidence="7" id="KW-0288">FMN</keyword>
<feature type="region of interest" description="Disordered" evidence="12">
    <location>
        <begin position="110"/>
        <end position="145"/>
    </location>
</feature>
<evidence type="ECO:0000256" key="4">
    <source>
        <dbReference type="ARBA" id="ARBA00012105"/>
    </source>
</evidence>
<dbReference type="GO" id="GO:0009231">
    <property type="term" value="P:riboflavin biosynthetic process"/>
    <property type="evidence" value="ECO:0007669"/>
    <property type="project" value="InterPro"/>
</dbReference>
<keyword evidence="6" id="KW-0285">Flavoprotein</keyword>
<dbReference type="SMART" id="SM00904">
    <property type="entry name" value="Flavokinase"/>
    <property type="match status" value="1"/>
</dbReference>
<dbReference type="GO" id="GO:0005739">
    <property type="term" value="C:mitochondrion"/>
    <property type="evidence" value="ECO:0007669"/>
    <property type="project" value="TreeGrafter"/>
</dbReference>
<name>A0A9P6RIS4_9FUNG</name>
<dbReference type="EC" id="2.7.1.26" evidence="4"/>
<comment type="pathway">
    <text evidence="2">Cofactor biosynthesis; FMN biosynthesis; FMN from riboflavin (ATP route): step 1/1.</text>
</comment>
<dbReference type="PANTHER" id="PTHR22749">
    <property type="entry name" value="RIBOFLAVIN KINASE/FMN ADENYLYLTRANSFERASE"/>
    <property type="match status" value="1"/>
</dbReference>
<reference evidence="14" key="1">
    <citation type="journal article" date="2020" name="Fungal Divers.">
        <title>Resolving the Mortierellaceae phylogeny through synthesis of multi-gene phylogenetics and phylogenomics.</title>
        <authorList>
            <person name="Vandepol N."/>
            <person name="Liber J."/>
            <person name="Desiro A."/>
            <person name="Na H."/>
            <person name="Kennedy M."/>
            <person name="Barry K."/>
            <person name="Grigoriev I.V."/>
            <person name="Miller A.N."/>
            <person name="O'Donnell K."/>
            <person name="Stajich J.E."/>
            <person name="Bonito G."/>
        </authorList>
    </citation>
    <scope>NUCLEOTIDE SEQUENCE</scope>
    <source>
        <strain evidence="14">NVP60</strain>
    </source>
</reference>
<evidence type="ECO:0000256" key="5">
    <source>
        <dbReference type="ARBA" id="ARBA00017394"/>
    </source>
</evidence>
<evidence type="ECO:0000256" key="1">
    <source>
        <dbReference type="ARBA" id="ARBA00003572"/>
    </source>
</evidence>
<dbReference type="GO" id="GO:0009398">
    <property type="term" value="P:FMN biosynthetic process"/>
    <property type="evidence" value="ECO:0007669"/>
    <property type="project" value="TreeGrafter"/>
</dbReference>
<comment type="similarity">
    <text evidence="3">Belongs to the flavokinase family.</text>
</comment>
<evidence type="ECO:0000256" key="2">
    <source>
        <dbReference type="ARBA" id="ARBA00005201"/>
    </source>
</evidence>
<feature type="region of interest" description="Disordered" evidence="12">
    <location>
        <begin position="1"/>
        <end position="46"/>
    </location>
</feature>
<evidence type="ECO:0000256" key="9">
    <source>
        <dbReference type="ARBA" id="ARBA00022741"/>
    </source>
</evidence>
<accession>A0A9P6RIS4</accession>
<keyword evidence="14" id="KW-0418">Kinase</keyword>
<evidence type="ECO:0000256" key="12">
    <source>
        <dbReference type="SAM" id="MobiDB-lite"/>
    </source>
</evidence>
<sequence length="243" mass="26180">MTTAHDGNDNCASAAGTTTTIPPAAPIRTSTSASTRAKIAGGPTPEVPYPIKMNGTVIKGFGRGSKDLGIPTANLPEEAIAAQEDKMVTGIYYGWAQVVVRTTPESRFLSSTSTTQDTLAPSSTSTLPGSTNTNVARSASSSSSSLATSCPATVYPMVMSLGWNPFYKNEKKSAEVHIMHNFHRDFYGDDLRVVVLGYIRPELDYTTLEALIEDINIDIEVAHRSLERPDYAAFKEDPLFLQL</sequence>
<evidence type="ECO:0000313" key="15">
    <source>
        <dbReference type="Proteomes" id="UP000823405"/>
    </source>
</evidence>
<dbReference type="SUPFAM" id="SSF82114">
    <property type="entry name" value="Riboflavin kinase-like"/>
    <property type="match status" value="1"/>
</dbReference>
<dbReference type="AlphaFoldDB" id="A0A9P6RIS4"/>
<comment type="caution">
    <text evidence="14">The sequence shown here is derived from an EMBL/GenBank/DDBJ whole genome shotgun (WGS) entry which is preliminary data.</text>
</comment>
<dbReference type="Proteomes" id="UP000823405">
    <property type="component" value="Unassembled WGS sequence"/>
</dbReference>
<evidence type="ECO:0000256" key="6">
    <source>
        <dbReference type="ARBA" id="ARBA00022630"/>
    </source>
</evidence>
<dbReference type="InterPro" id="IPR023465">
    <property type="entry name" value="Riboflavin_kinase_dom_sf"/>
</dbReference>
<dbReference type="Gene3D" id="2.40.30.30">
    <property type="entry name" value="Riboflavin kinase-like"/>
    <property type="match status" value="1"/>
</dbReference>
<dbReference type="InterPro" id="IPR023468">
    <property type="entry name" value="Riboflavin_kinase"/>
</dbReference>
<feature type="compositionally biased region" description="Low complexity" evidence="12">
    <location>
        <begin position="130"/>
        <end position="145"/>
    </location>
</feature>
<comment type="function">
    <text evidence="1">Catalyzes the phosphorylation of riboflavin (vitamin B2) to form flavin mononucleotide (FMN) coenzyme.</text>
</comment>
<evidence type="ECO:0000256" key="3">
    <source>
        <dbReference type="ARBA" id="ARBA00010108"/>
    </source>
</evidence>
<dbReference type="Pfam" id="PF01687">
    <property type="entry name" value="Flavokinase"/>
    <property type="match status" value="1"/>
</dbReference>
<gene>
    <name evidence="14" type="primary">FMN1</name>
    <name evidence="14" type="ORF">BGZ97_011934</name>
</gene>
<dbReference type="GO" id="GO:0005524">
    <property type="term" value="F:ATP binding"/>
    <property type="evidence" value="ECO:0007669"/>
    <property type="project" value="UniProtKB-KW"/>
</dbReference>
<keyword evidence="8" id="KW-0808">Transferase</keyword>
<feature type="compositionally biased region" description="Low complexity" evidence="12">
    <location>
        <begin position="12"/>
        <end position="31"/>
    </location>
</feature>
<evidence type="ECO:0000256" key="7">
    <source>
        <dbReference type="ARBA" id="ARBA00022643"/>
    </source>
</evidence>
<evidence type="ECO:0000313" key="14">
    <source>
        <dbReference type="EMBL" id="KAG0321187.1"/>
    </source>
</evidence>
<evidence type="ECO:0000259" key="13">
    <source>
        <dbReference type="SMART" id="SM00904"/>
    </source>
</evidence>
<protein>
    <recommendedName>
        <fullName evidence="5">Riboflavin kinase</fullName>
        <ecNumber evidence="4">2.7.1.26</ecNumber>
    </recommendedName>
    <alternativeName>
        <fullName evidence="11">Flavin mononucleotide kinase 1</fullName>
    </alternativeName>
</protein>
<evidence type="ECO:0000256" key="11">
    <source>
        <dbReference type="ARBA" id="ARBA00029960"/>
    </source>
</evidence>
<feature type="compositionally biased region" description="Polar residues" evidence="12">
    <location>
        <begin position="110"/>
        <end position="129"/>
    </location>
</feature>
<dbReference type="InterPro" id="IPR015865">
    <property type="entry name" value="Riboflavin_kinase_bac/euk"/>
</dbReference>
<feature type="domain" description="Riboflavin kinase" evidence="13">
    <location>
        <begin position="46"/>
        <end position="227"/>
    </location>
</feature>
<keyword evidence="10" id="KW-0067">ATP-binding</keyword>
<dbReference type="OrthoDB" id="276388at2759"/>
<dbReference type="GO" id="GO:0008531">
    <property type="term" value="F:riboflavin kinase activity"/>
    <property type="evidence" value="ECO:0007669"/>
    <property type="project" value="UniProtKB-EC"/>
</dbReference>
<dbReference type="EMBL" id="JAAAIN010000073">
    <property type="protein sequence ID" value="KAG0321187.1"/>
    <property type="molecule type" value="Genomic_DNA"/>
</dbReference>
<evidence type="ECO:0000256" key="10">
    <source>
        <dbReference type="ARBA" id="ARBA00022840"/>
    </source>
</evidence>
<dbReference type="PANTHER" id="PTHR22749:SF6">
    <property type="entry name" value="RIBOFLAVIN KINASE"/>
    <property type="match status" value="1"/>
</dbReference>
<keyword evidence="15" id="KW-1185">Reference proteome</keyword>
<keyword evidence="9" id="KW-0547">Nucleotide-binding</keyword>
<organism evidence="14 15">
    <name type="scientific">Linnemannia gamsii</name>
    <dbReference type="NCBI Taxonomy" id="64522"/>
    <lineage>
        <taxon>Eukaryota</taxon>
        <taxon>Fungi</taxon>
        <taxon>Fungi incertae sedis</taxon>
        <taxon>Mucoromycota</taxon>
        <taxon>Mortierellomycotina</taxon>
        <taxon>Mortierellomycetes</taxon>
        <taxon>Mortierellales</taxon>
        <taxon>Mortierellaceae</taxon>
        <taxon>Linnemannia</taxon>
    </lineage>
</organism>